<dbReference type="InterPro" id="IPR035427">
    <property type="entry name" value="Tim10-like_dom_sf"/>
</dbReference>
<dbReference type="Pfam" id="PF02953">
    <property type="entry name" value="zf-Tim10_DDP"/>
    <property type="match status" value="1"/>
</dbReference>
<keyword evidence="5 8" id="KW-0811">Translocation</keyword>
<keyword evidence="7 8" id="KW-1015">Disulfide bond</keyword>
<dbReference type="GO" id="GO:0005743">
    <property type="term" value="C:mitochondrial inner membrane"/>
    <property type="evidence" value="ECO:0007669"/>
    <property type="project" value="UniProtKB-SubCell"/>
</dbReference>
<evidence type="ECO:0000256" key="7">
    <source>
        <dbReference type="ARBA" id="ARBA00023157"/>
    </source>
</evidence>
<evidence type="ECO:0000256" key="3">
    <source>
        <dbReference type="ARBA" id="ARBA00022833"/>
    </source>
</evidence>
<evidence type="ECO:0000313" key="11">
    <source>
        <dbReference type="EMBL" id="KAH3842134.1"/>
    </source>
</evidence>
<dbReference type="InterPro" id="IPR050673">
    <property type="entry name" value="Mito_inner_translocase_sub"/>
</dbReference>
<evidence type="ECO:0000256" key="8">
    <source>
        <dbReference type="RuleBase" id="RU367043"/>
    </source>
</evidence>
<dbReference type="AlphaFoldDB" id="A0A9D4KMD4"/>
<keyword evidence="1 8" id="KW-0813">Transport</keyword>
<evidence type="ECO:0000313" key="12">
    <source>
        <dbReference type="EMBL" id="KAH3843990.1"/>
    </source>
</evidence>
<evidence type="ECO:0000313" key="13">
    <source>
        <dbReference type="Proteomes" id="UP000828390"/>
    </source>
</evidence>
<keyword evidence="6 8" id="KW-0496">Mitochondrion</keyword>
<dbReference type="GO" id="GO:0046872">
    <property type="term" value="F:metal ion binding"/>
    <property type="evidence" value="ECO:0007669"/>
    <property type="project" value="UniProtKB-KW"/>
</dbReference>
<comment type="subcellular location">
    <subcellularLocation>
        <location evidence="8">Mitochondrion inner membrane</location>
        <topology evidence="8">Peripheral membrane protein</topology>
        <orientation evidence="8">Intermembrane side</orientation>
    </subcellularLocation>
</comment>
<name>A0A9D4KMD4_DREPO</name>
<evidence type="ECO:0000256" key="9">
    <source>
        <dbReference type="SAM" id="MobiDB-lite"/>
    </source>
</evidence>
<keyword evidence="4 8" id="KW-0653">Protein transport</keyword>
<evidence type="ECO:0000256" key="2">
    <source>
        <dbReference type="ARBA" id="ARBA00022723"/>
    </source>
</evidence>
<gene>
    <name evidence="11" type="ORF">DPMN_115622</name>
    <name evidence="12" type="ORF">DPMN_117531</name>
</gene>
<dbReference type="EMBL" id="JAIWYP010000004">
    <property type="protein sequence ID" value="KAH3843990.1"/>
    <property type="molecule type" value="Genomic_DNA"/>
</dbReference>
<evidence type="ECO:0000256" key="1">
    <source>
        <dbReference type="ARBA" id="ARBA00022448"/>
    </source>
</evidence>
<sequence length="125" mass="14372">MDKISMVEEQNARNMKDFLELYNKLTERCFLQCVVNFNNRSLSDYEYKCAEQCAGRYVKYNQRLMLTFVDKQSAKQEAMIKEIEKAAAEGREPKLPGMPLQAAVTPPTEENAKKSIPPLDNSRTT</sequence>
<dbReference type="OrthoDB" id="1551503at2759"/>
<evidence type="ECO:0000259" key="10">
    <source>
        <dbReference type="Pfam" id="PF02953"/>
    </source>
</evidence>
<dbReference type="Proteomes" id="UP000828390">
    <property type="component" value="Unassembled WGS sequence"/>
</dbReference>
<organism evidence="11 13">
    <name type="scientific">Dreissena polymorpha</name>
    <name type="common">Zebra mussel</name>
    <name type="synonym">Mytilus polymorpha</name>
    <dbReference type="NCBI Taxonomy" id="45954"/>
    <lineage>
        <taxon>Eukaryota</taxon>
        <taxon>Metazoa</taxon>
        <taxon>Spiralia</taxon>
        <taxon>Lophotrochozoa</taxon>
        <taxon>Mollusca</taxon>
        <taxon>Bivalvia</taxon>
        <taxon>Autobranchia</taxon>
        <taxon>Heteroconchia</taxon>
        <taxon>Euheterodonta</taxon>
        <taxon>Imparidentia</taxon>
        <taxon>Neoheterodontei</taxon>
        <taxon>Myida</taxon>
        <taxon>Dreissenoidea</taxon>
        <taxon>Dreissenidae</taxon>
        <taxon>Dreissena</taxon>
    </lineage>
</organism>
<feature type="domain" description="Tim10-like" evidence="10">
    <location>
        <begin position="10"/>
        <end position="68"/>
    </location>
</feature>
<keyword evidence="13" id="KW-1185">Reference proteome</keyword>
<keyword evidence="2" id="KW-0479">Metal-binding</keyword>
<comment type="subunit">
    <text evidence="8">Heterohexamer.</text>
</comment>
<accession>A0A9D4KMD4</accession>
<dbReference type="EMBL" id="JAIWYP010000004">
    <property type="protein sequence ID" value="KAH3842134.1"/>
    <property type="molecule type" value="Genomic_DNA"/>
</dbReference>
<evidence type="ECO:0000256" key="6">
    <source>
        <dbReference type="ARBA" id="ARBA00023128"/>
    </source>
</evidence>
<dbReference type="SUPFAM" id="SSF144122">
    <property type="entry name" value="Tim10-like"/>
    <property type="match status" value="1"/>
</dbReference>
<keyword evidence="8" id="KW-0143">Chaperone</keyword>
<comment type="similarity">
    <text evidence="8">Belongs to the small Tim family.</text>
</comment>
<dbReference type="Gene3D" id="1.10.287.810">
    <property type="entry name" value="Mitochondrial import inner membrane translocase subunit tim13 like domains"/>
    <property type="match status" value="1"/>
</dbReference>
<comment type="domain">
    <text evidence="8">The twin CX3C motif contains 4 conserved Cys residues that form 2 disulfide bonds in the mitochondrial intermembrane space.</text>
</comment>
<feature type="region of interest" description="Disordered" evidence="9">
    <location>
        <begin position="88"/>
        <end position="125"/>
    </location>
</feature>
<protein>
    <recommendedName>
        <fullName evidence="8">Mitochondrial import inner membrane translocase subunit</fullName>
    </recommendedName>
</protein>
<evidence type="ECO:0000256" key="4">
    <source>
        <dbReference type="ARBA" id="ARBA00022927"/>
    </source>
</evidence>
<dbReference type="InterPro" id="IPR004217">
    <property type="entry name" value="Tim10-like"/>
</dbReference>
<keyword evidence="8" id="KW-0999">Mitochondrion inner membrane</keyword>
<reference evidence="11" key="1">
    <citation type="journal article" date="2019" name="bioRxiv">
        <title>The Genome of the Zebra Mussel, Dreissena polymorpha: A Resource for Invasive Species Research.</title>
        <authorList>
            <person name="McCartney M.A."/>
            <person name="Auch B."/>
            <person name="Kono T."/>
            <person name="Mallez S."/>
            <person name="Zhang Y."/>
            <person name="Obille A."/>
            <person name="Becker A."/>
            <person name="Abrahante J.E."/>
            <person name="Garbe J."/>
            <person name="Badalamenti J.P."/>
            <person name="Herman A."/>
            <person name="Mangelson H."/>
            <person name="Liachko I."/>
            <person name="Sullivan S."/>
            <person name="Sone E.D."/>
            <person name="Koren S."/>
            <person name="Silverstein K.A.T."/>
            <person name="Beckman K.B."/>
            <person name="Gohl D.M."/>
        </authorList>
    </citation>
    <scope>NUCLEOTIDE SEQUENCE</scope>
    <source>
        <strain evidence="11">Duluth1</strain>
        <tissue evidence="11">Whole animal</tissue>
    </source>
</reference>
<keyword evidence="8" id="KW-0472">Membrane</keyword>
<evidence type="ECO:0000256" key="5">
    <source>
        <dbReference type="ARBA" id="ARBA00023010"/>
    </source>
</evidence>
<dbReference type="PANTHER" id="PTHR13172">
    <property type="entry name" value="MITOCHONDRIAL IMPORT INNER MEMBRANE TRANSLOCASE SUBUNIT TIM9B"/>
    <property type="match status" value="1"/>
</dbReference>
<comment type="caution">
    <text evidence="11">The sequence shown here is derived from an EMBL/GenBank/DDBJ whole genome shotgun (WGS) entry which is preliminary data.</text>
</comment>
<proteinExistence type="inferred from homology"/>
<keyword evidence="3" id="KW-0862">Zinc</keyword>
<comment type="function">
    <text evidence="8">Mitochondrial intermembrane chaperone that participates in the import and insertion of some multi-pass transmembrane proteins into the mitochondrial inner membrane. Also required for the transfer of beta-barrel precursors from the TOM complex to the sorting and assembly machinery (SAM complex) of the outer membrane. Acts as a chaperone-like protein that protects the hydrophobic precursors from aggregation and guide them through the mitochondrial intermembrane space.</text>
</comment>
<dbReference type="GO" id="GO:0015031">
    <property type="term" value="P:protein transport"/>
    <property type="evidence" value="ECO:0007669"/>
    <property type="project" value="UniProtKB-KW"/>
</dbReference>
<reference evidence="11" key="2">
    <citation type="submission" date="2020-11" db="EMBL/GenBank/DDBJ databases">
        <authorList>
            <person name="McCartney M.A."/>
            <person name="Auch B."/>
            <person name="Kono T."/>
            <person name="Mallez S."/>
            <person name="Becker A."/>
            <person name="Gohl D.M."/>
            <person name="Silverstein K.A.T."/>
            <person name="Koren S."/>
            <person name="Bechman K.B."/>
            <person name="Herman A."/>
            <person name="Abrahante J.E."/>
            <person name="Garbe J."/>
        </authorList>
    </citation>
    <scope>NUCLEOTIDE SEQUENCE</scope>
    <source>
        <strain evidence="11">Duluth1</strain>
        <tissue evidence="11">Whole animal</tissue>
    </source>
</reference>